<dbReference type="EMBL" id="VUMT01000005">
    <property type="protein sequence ID" value="MSS63224.1"/>
    <property type="molecule type" value="Genomic_DNA"/>
</dbReference>
<keyword evidence="1" id="KW-0732">Signal</keyword>
<dbReference type="CDD" id="cd06244">
    <property type="entry name" value="M14-like"/>
    <property type="match status" value="1"/>
</dbReference>
<keyword evidence="4" id="KW-1185">Reference proteome</keyword>
<dbReference type="Proteomes" id="UP000482209">
    <property type="component" value="Unassembled WGS sequence"/>
</dbReference>
<feature type="domain" description="BIG2" evidence="2">
    <location>
        <begin position="1043"/>
        <end position="1120"/>
    </location>
</feature>
<gene>
    <name evidence="3" type="ORF">FYJ58_04935</name>
</gene>
<reference evidence="3 4" key="1">
    <citation type="submission" date="2019-08" db="EMBL/GenBank/DDBJ databases">
        <title>In-depth cultivation of the pig gut microbiome towards novel bacterial diversity and tailored functional studies.</title>
        <authorList>
            <person name="Wylensek D."/>
            <person name="Hitch T.C.A."/>
            <person name="Clavel T."/>
        </authorList>
    </citation>
    <scope>NUCLEOTIDE SEQUENCE [LARGE SCALE GENOMIC DNA]</scope>
    <source>
        <strain evidence="3 4">WCA-693-APC-MOT-I</strain>
    </source>
</reference>
<protein>
    <submittedName>
        <fullName evidence="3">Peptidase M14</fullName>
    </submittedName>
</protein>
<dbReference type="SUPFAM" id="SSF53187">
    <property type="entry name" value="Zn-dependent exopeptidases"/>
    <property type="match status" value="1"/>
</dbReference>
<evidence type="ECO:0000256" key="1">
    <source>
        <dbReference type="SAM" id="SignalP"/>
    </source>
</evidence>
<comment type="caution">
    <text evidence="3">The sequence shown here is derived from an EMBL/GenBank/DDBJ whole genome shotgun (WGS) entry which is preliminary data.</text>
</comment>
<evidence type="ECO:0000313" key="4">
    <source>
        <dbReference type="Proteomes" id="UP000482209"/>
    </source>
</evidence>
<dbReference type="AlphaFoldDB" id="A0A6L5XX67"/>
<dbReference type="InterPro" id="IPR003343">
    <property type="entry name" value="Big_2"/>
</dbReference>
<dbReference type="RefSeq" id="WP_154518127.1">
    <property type="nucleotide sequence ID" value="NZ_VUMT01000005.1"/>
</dbReference>
<dbReference type="InterPro" id="IPR008964">
    <property type="entry name" value="Invasin/intimin_cell_adhesion"/>
</dbReference>
<dbReference type="SMART" id="SM00635">
    <property type="entry name" value="BID_2"/>
    <property type="match status" value="1"/>
</dbReference>
<evidence type="ECO:0000259" key="2">
    <source>
        <dbReference type="SMART" id="SM00635"/>
    </source>
</evidence>
<sequence length="1125" mass="125465">MRKTKKRQSSYAILMAIVLMVTMINPSVAASTSKEVKAATTALTFENVSDNGEDKISMTDERTFESIVTLADNTTKEQAEQLAKEVTWSLSRTKGIQDTKAYPYQFLGGKLDEWKVFDKDTALFTAQTEAVEKDGKYVLKLTLKNKYLFGADGIDSRPRYIRSTILDYVGDYQLKCEDKSGNVLGQTTVRVNPYDSYCLNAEFQTQLNEAEAYAAKNSDIYAEVRSMGKTTNGYDMPYIIISDSKQTLTDYQNLKQKAETDPATLIKQIKAGTLDYKIPVLYSNVHADENPGADAPMQFIWKLLKSDQNNGVIEYKMATGFTAAGKAQFEKEMKERKTHWSSLIKDWPTGIGFIRDGNEASGKVDLEKYYKIETIKLNVKDLLKNVFFIVVPEENADARTVNTRQNGNGFDLNRDNMFQTQVETQNMARMIASWNPATFIELHGFVSGFQIEPCSPTHEPNIEYDLFAKNGIHAGEAFGNVAIANNDSFNSYAMPLRDYMTEDENGKPCWVSPWDDMSTSYTPQYSLLHGTVAFTIEVPKGNEEATKALTYGLIGQGKYVADHKDEFFLNQLEGYRRGIENIDDDANRPWYVDIYDNQGAEADAFRPKYKENDNFFPEYYVIPLDAKYQKNTDAAYEMGEFLLRNGVKLHKLNKDVKVGNTTYKKGSYVVNMHQAKRNVANGALYDGVLITGWTDLYSEPITAFSQCRGFDCDVITKKGAFADSALTQVTKALEGKTTFTGSKNAAVIISNNSVAAVKAVNTLLNKKAKVGYITSGANKGDFVTSYENYLKVKDDFVLIAKGTTTVPKAKVLAKTTLYIPGDKGEFITKSDGTPFGLRNYRNLDNPEYNWDFFAYGKQLGFEITHDLSKADVIIGNEPINEEETKAIKAGTPYICAGVDTLENVKKDLITSGFDYYIGHPYWIEDALTTVKYVDSSMVTDKYVMDKDNIMYGYGGGSITKVPEGAKVLIKTTNDDPLEGFMMASSLKKYKNSVQAIEYKKGKLDLTVFANTLTNKAHQQDDYRYASNAIFSKTLGKTYTLTKKATSLKTNVTKKTLKKGASFTIKATLKPALADTKKVTFTSSKKNVATVNSKGKVTAKGKGTCTITVKTTDGSKLVKKVKITVK</sequence>
<dbReference type="Gene3D" id="2.60.40.1080">
    <property type="match status" value="1"/>
</dbReference>
<evidence type="ECO:0000313" key="3">
    <source>
        <dbReference type="EMBL" id="MSS63224.1"/>
    </source>
</evidence>
<feature type="chain" id="PRO_5026964935" evidence="1">
    <location>
        <begin position="30"/>
        <end position="1125"/>
    </location>
</feature>
<proteinExistence type="predicted"/>
<name>A0A6L5XX67_9FIRM</name>
<organism evidence="3 4">
    <name type="scientific">Velocimicrobium porci</name>
    <dbReference type="NCBI Taxonomy" id="2606634"/>
    <lineage>
        <taxon>Bacteria</taxon>
        <taxon>Bacillati</taxon>
        <taxon>Bacillota</taxon>
        <taxon>Clostridia</taxon>
        <taxon>Lachnospirales</taxon>
        <taxon>Lachnospiraceae</taxon>
        <taxon>Velocimicrobium</taxon>
    </lineage>
</organism>
<accession>A0A6L5XX67</accession>
<dbReference type="Pfam" id="PF02368">
    <property type="entry name" value="Big_2"/>
    <property type="match status" value="1"/>
</dbReference>
<dbReference type="Gene3D" id="3.40.630.10">
    <property type="entry name" value="Zn peptidases"/>
    <property type="match status" value="1"/>
</dbReference>
<dbReference type="SUPFAM" id="SSF49373">
    <property type="entry name" value="Invasin/intimin cell-adhesion fragments"/>
    <property type="match status" value="1"/>
</dbReference>
<feature type="signal peptide" evidence="1">
    <location>
        <begin position="1"/>
        <end position="29"/>
    </location>
</feature>